<dbReference type="Pfam" id="PF04717">
    <property type="entry name" value="Phage_base_V"/>
    <property type="match status" value="1"/>
</dbReference>
<keyword evidence="3" id="KW-1185">Reference proteome</keyword>
<evidence type="ECO:0000313" key="3">
    <source>
        <dbReference type="Proteomes" id="UP001617669"/>
    </source>
</evidence>
<dbReference type="SUPFAM" id="SSF69279">
    <property type="entry name" value="Phage tail proteins"/>
    <property type="match status" value="1"/>
</dbReference>
<dbReference type="EMBL" id="JBIWXY010000001">
    <property type="protein sequence ID" value="MFJ5444820.1"/>
    <property type="molecule type" value="Genomic_DNA"/>
</dbReference>
<dbReference type="SUPFAM" id="SSF69255">
    <property type="entry name" value="gp5 N-terminal domain-like"/>
    <property type="match status" value="1"/>
</dbReference>
<comment type="caution">
    <text evidence="2">The sequence shown here is derived from an EMBL/GenBank/DDBJ whole genome shotgun (WGS) entry which is preliminary data.</text>
</comment>
<accession>A0ABW8GHH7</accession>
<dbReference type="Gene3D" id="2.40.50.230">
    <property type="entry name" value="Gp5 N-terminal domain"/>
    <property type="match status" value="1"/>
</dbReference>
<dbReference type="InterPro" id="IPR037026">
    <property type="entry name" value="Vgr_OB-fold_dom_sf"/>
</dbReference>
<sequence>MCGHPQLQLLIAGKTLTNLHALSIEQRLNTVPFASVQLAFSALEQLDEEGGTLLPGQPIEIKADEHIVFSGTITTHNINLSLIGCIVTLNCHCLVGLTTLPRSRIFQDMSDRDIAAELLHGHDVQMHFTGPTLHHKCVIQHQLTDWDFLLQRLRAIGLVARCSGQMLDIMAPALTPDAGFLLARQDLISLDLMVDGSQQVAGLRLSAWDPNNQALEVAEAEAVDFPVNERLVASRLATAQPPSISTTPVAGEYDSPELQYLANAELMRSRLAMIQGRITALGLHLAQPGQTLLLQEYGDHVSGQYYISGVKFELTPGAAPQTHFDIGLPAEAKQQVPASAPLSPSLFIGKVLDVNHDPDGASRIKVHCPLIDPAGHGVWARLATLQAGNGSGTTFRPAEGSEVILGLTSANPRDVVILGACHSSAITTPWDEATLHGYRSPNGLTISLDDDKQEIRISTNDGTLLHLSQDANATLQLADQYQNKIQLSKHGMRLESSSIHISTNDFTLEARSDINIKGSNVRMESTAQGEIRSAGHLTLRGAIVSIN</sequence>
<evidence type="ECO:0000313" key="2">
    <source>
        <dbReference type="EMBL" id="MFJ5444820.1"/>
    </source>
</evidence>
<organism evidence="2 3">
    <name type="scientific">Methylobacillus methanolivorans</name>
    <dbReference type="NCBI Taxonomy" id="1848927"/>
    <lineage>
        <taxon>Bacteria</taxon>
        <taxon>Pseudomonadati</taxon>
        <taxon>Pseudomonadota</taxon>
        <taxon>Betaproteobacteria</taxon>
        <taxon>Nitrosomonadales</taxon>
        <taxon>Methylophilaceae</taxon>
        <taxon>Methylobacillus</taxon>
    </lineage>
</organism>
<name>A0ABW8GHH7_9PROT</name>
<dbReference type="Gene3D" id="3.55.50.10">
    <property type="entry name" value="Baseplate protein-like domains"/>
    <property type="match status" value="1"/>
</dbReference>
<dbReference type="InterPro" id="IPR006531">
    <property type="entry name" value="Gp5/Vgr_OB"/>
</dbReference>
<feature type="domain" description="Gp5/Type VI secretion system Vgr protein OB-fold" evidence="1">
    <location>
        <begin position="348"/>
        <end position="421"/>
    </location>
</feature>
<proteinExistence type="predicted"/>
<evidence type="ECO:0000259" key="1">
    <source>
        <dbReference type="Pfam" id="PF04717"/>
    </source>
</evidence>
<reference evidence="2 3" key="1">
    <citation type="submission" date="2024-11" db="EMBL/GenBank/DDBJ databases">
        <authorList>
            <person name="Kaparullina E.N."/>
            <person name="Delegan Y.A."/>
            <person name="Doronina N.V."/>
        </authorList>
    </citation>
    <scope>NUCLEOTIDE SEQUENCE [LARGE SCALE GENOMIC DNA]</scope>
    <source>
        <strain evidence="2 3">7sh_L</strain>
    </source>
</reference>
<protein>
    <submittedName>
        <fullName evidence="2">Phage baseplate assembly protein V</fullName>
    </submittedName>
</protein>
<dbReference type="RefSeq" id="WP_400878161.1">
    <property type="nucleotide sequence ID" value="NZ_JBIWXY010000001.1"/>
</dbReference>
<dbReference type="Proteomes" id="UP001617669">
    <property type="component" value="Unassembled WGS sequence"/>
</dbReference>
<gene>
    <name evidence="2" type="ORF">ACIKP9_01110</name>
</gene>